<comment type="pathway">
    <text evidence="2">Protein modification; protein sumoylation.</text>
</comment>
<evidence type="ECO:0000256" key="10">
    <source>
        <dbReference type="ARBA" id="ARBA00023242"/>
    </source>
</evidence>
<accession>A0A914EKI0</accession>
<evidence type="ECO:0000256" key="6">
    <source>
        <dbReference type="ARBA" id="ARBA00022723"/>
    </source>
</evidence>
<dbReference type="WBParaSite" id="ACRNAN_scaffold839.g16912.t1">
    <property type="protein sequence ID" value="ACRNAN_scaffold839.g16912.t1"/>
    <property type="gene ID" value="ACRNAN_scaffold839.g16912"/>
</dbReference>
<dbReference type="InterPro" id="IPR004181">
    <property type="entry name" value="Znf_MIZ"/>
</dbReference>
<dbReference type="GO" id="GO:0008270">
    <property type="term" value="F:zinc ion binding"/>
    <property type="evidence" value="ECO:0007669"/>
    <property type="project" value="UniProtKB-KW"/>
</dbReference>
<keyword evidence="9" id="KW-0862">Zinc</keyword>
<dbReference type="Proteomes" id="UP000887540">
    <property type="component" value="Unplaced"/>
</dbReference>
<dbReference type="CDD" id="cd16651">
    <property type="entry name" value="SPL-RING_NSE2"/>
    <property type="match status" value="1"/>
</dbReference>
<dbReference type="PANTHER" id="PTHR21330:SF1">
    <property type="entry name" value="E3 SUMO-PROTEIN LIGASE NSE2"/>
    <property type="match status" value="1"/>
</dbReference>
<evidence type="ECO:0000256" key="8">
    <source>
        <dbReference type="ARBA" id="ARBA00022786"/>
    </source>
</evidence>
<evidence type="ECO:0000313" key="15">
    <source>
        <dbReference type="Proteomes" id="UP000887540"/>
    </source>
</evidence>
<dbReference type="AlphaFoldDB" id="A0A914EKI0"/>
<keyword evidence="5" id="KW-0808">Transferase</keyword>
<comment type="subcellular location">
    <subcellularLocation>
        <location evidence="1">Nucleus</location>
    </subcellularLocation>
</comment>
<keyword evidence="7 13" id="KW-0863">Zinc-finger</keyword>
<dbReference type="GO" id="GO:0000724">
    <property type="term" value="P:double-strand break repair via homologous recombination"/>
    <property type="evidence" value="ECO:0007669"/>
    <property type="project" value="InterPro"/>
</dbReference>
<evidence type="ECO:0000256" key="12">
    <source>
        <dbReference type="ARBA" id="ARBA00032533"/>
    </source>
</evidence>
<dbReference type="InterPro" id="IPR013083">
    <property type="entry name" value="Znf_RING/FYVE/PHD"/>
</dbReference>
<dbReference type="Gene3D" id="3.30.40.10">
    <property type="entry name" value="Zinc/RING finger domain, C3HC4 (zinc finger)"/>
    <property type="match status" value="1"/>
</dbReference>
<name>A0A914EKI0_9BILA</name>
<keyword evidence="10" id="KW-0539">Nucleus</keyword>
<dbReference type="GO" id="GO:0061665">
    <property type="term" value="F:SUMO ligase activity"/>
    <property type="evidence" value="ECO:0007669"/>
    <property type="project" value="TreeGrafter"/>
</dbReference>
<evidence type="ECO:0000256" key="11">
    <source>
        <dbReference type="ARBA" id="ARBA00031731"/>
    </source>
</evidence>
<evidence type="ECO:0000259" key="14">
    <source>
        <dbReference type="PROSITE" id="PS51044"/>
    </source>
</evidence>
<dbReference type="PROSITE" id="PS51044">
    <property type="entry name" value="ZF_SP_RING"/>
    <property type="match status" value="1"/>
</dbReference>
<comment type="similarity">
    <text evidence="3">Belongs to the NSE2 family.</text>
</comment>
<evidence type="ECO:0000256" key="2">
    <source>
        <dbReference type="ARBA" id="ARBA00004718"/>
    </source>
</evidence>
<dbReference type="SUPFAM" id="SSF57850">
    <property type="entry name" value="RING/U-box"/>
    <property type="match status" value="1"/>
</dbReference>
<evidence type="ECO:0000256" key="1">
    <source>
        <dbReference type="ARBA" id="ARBA00004123"/>
    </source>
</evidence>
<protein>
    <recommendedName>
        <fullName evidence="4">E3 SUMO-protein ligase NSE2</fullName>
    </recommendedName>
    <alternativeName>
        <fullName evidence="11">E3 SUMO-protein transferase NSE2</fullName>
    </alternativeName>
    <alternativeName>
        <fullName evidence="12">Non-structural maintenance of chromosomes element 2 homolog</fullName>
    </alternativeName>
</protein>
<dbReference type="GO" id="GO:0030915">
    <property type="term" value="C:Smc5-Smc6 complex"/>
    <property type="evidence" value="ECO:0007669"/>
    <property type="project" value="InterPro"/>
</dbReference>
<dbReference type="Pfam" id="PF11789">
    <property type="entry name" value="zf-Nse"/>
    <property type="match status" value="1"/>
</dbReference>
<proteinExistence type="inferred from homology"/>
<evidence type="ECO:0000256" key="7">
    <source>
        <dbReference type="ARBA" id="ARBA00022771"/>
    </source>
</evidence>
<evidence type="ECO:0000256" key="3">
    <source>
        <dbReference type="ARBA" id="ARBA00008212"/>
    </source>
</evidence>
<evidence type="ECO:0000313" key="16">
    <source>
        <dbReference type="WBParaSite" id="ACRNAN_scaffold839.g16912.t1"/>
    </source>
</evidence>
<dbReference type="GO" id="GO:0005634">
    <property type="term" value="C:nucleus"/>
    <property type="evidence" value="ECO:0007669"/>
    <property type="project" value="UniProtKB-SubCell"/>
</dbReference>
<organism evidence="15 16">
    <name type="scientific">Acrobeloides nanus</name>
    <dbReference type="NCBI Taxonomy" id="290746"/>
    <lineage>
        <taxon>Eukaryota</taxon>
        <taxon>Metazoa</taxon>
        <taxon>Ecdysozoa</taxon>
        <taxon>Nematoda</taxon>
        <taxon>Chromadorea</taxon>
        <taxon>Rhabditida</taxon>
        <taxon>Tylenchina</taxon>
        <taxon>Cephalobomorpha</taxon>
        <taxon>Cephaloboidea</taxon>
        <taxon>Cephalobidae</taxon>
        <taxon>Acrobeloides</taxon>
    </lineage>
</organism>
<keyword evidence="15" id="KW-1185">Reference proteome</keyword>
<sequence length="211" mass="24318">MPRHPALEEYKSAYEELTQINGKLINRISDVAETLGIDDKSSKQRLLQALNHFDEIDKQMEADDQIFTELAQVEDDEKSKLADLYKQKSRKLKKSELAGIYGEKVRPIIGKLTHELQQPSTAAADDDVEMEVTSMTYSRKDPITKKDIENPYKNKICQHVYDKGSIQDYITQNKAHRRLCQCPIPSCPNKKALVMEDLMPFPEFFNLINQQ</sequence>
<keyword evidence="6" id="KW-0479">Metal-binding</keyword>
<evidence type="ECO:0000256" key="9">
    <source>
        <dbReference type="ARBA" id="ARBA00022833"/>
    </source>
</evidence>
<dbReference type="PANTHER" id="PTHR21330">
    <property type="entry name" value="E3 SUMO-PROTEIN LIGASE NSE2"/>
    <property type="match status" value="1"/>
</dbReference>
<evidence type="ECO:0000256" key="4">
    <source>
        <dbReference type="ARBA" id="ARBA00020923"/>
    </source>
</evidence>
<dbReference type="GO" id="GO:0016925">
    <property type="term" value="P:protein sumoylation"/>
    <property type="evidence" value="ECO:0007669"/>
    <property type="project" value="TreeGrafter"/>
</dbReference>
<reference evidence="16" key="1">
    <citation type="submission" date="2022-11" db="UniProtKB">
        <authorList>
            <consortium name="WormBaseParasite"/>
        </authorList>
    </citation>
    <scope>IDENTIFICATION</scope>
</reference>
<evidence type="ECO:0000256" key="13">
    <source>
        <dbReference type="PROSITE-ProRule" id="PRU00452"/>
    </source>
</evidence>
<evidence type="ECO:0000256" key="5">
    <source>
        <dbReference type="ARBA" id="ARBA00022679"/>
    </source>
</evidence>
<keyword evidence="8" id="KW-0833">Ubl conjugation pathway</keyword>
<dbReference type="InterPro" id="IPR026846">
    <property type="entry name" value="Nse2(Mms21)"/>
</dbReference>
<feature type="domain" description="SP-RING-type" evidence="14">
    <location>
        <begin position="126"/>
        <end position="211"/>
    </location>
</feature>